<dbReference type="EMBL" id="CAJGYM010000247">
    <property type="protein sequence ID" value="CAD6200172.1"/>
    <property type="molecule type" value="Genomic_DNA"/>
</dbReference>
<dbReference type="AlphaFoldDB" id="A0A8S1HZ20"/>
<proteinExistence type="predicted"/>
<reference evidence="2" key="1">
    <citation type="submission" date="2020-10" db="EMBL/GenBank/DDBJ databases">
        <authorList>
            <person name="Kikuchi T."/>
        </authorList>
    </citation>
    <scope>NUCLEOTIDE SEQUENCE</scope>
    <source>
        <strain evidence="2">NKZ352</strain>
    </source>
</reference>
<dbReference type="Gene3D" id="1.20.1070.10">
    <property type="entry name" value="Rhodopsin 7-helix transmembrane proteins"/>
    <property type="match status" value="1"/>
</dbReference>
<dbReference type="InterPro" id="IPR019421">
    <property type="entry name" value="7TM_GPCR_serpentine_rcpt_Srd"/>
</dbReference>
<protein>
    <submittedName>
        <fullName evidence="2">Uncharacterized protein</fullName>
    </submittedName>
</protein>
<keyword evidence="1" id="KW-0472">Membrane</keyword>
<accession>A0A8S1HZ20</accession>
<dbReference type="SUPFAM" id="SSF81321">
    <property type="entry name" value="Family A G protein-coupled receptor-like"/>
    <property type="match status" value="1"/>
</dbReference>
<dbReference type="Proteomes" id="UP000835052">
    <property type="component" value="Unassembled WGS sequence"/>
</dbReference>
<feature type="transmembrane region" description="Helical" evidence="1">
    <location>
        <begin position="20"/>
        <end position="42"/>
    </location>
</feature>
<keyword evidence="1" id="KW-1133">Transmembrane helix</keyword>
<organism evidence="2 3">
    <name type="scientific">Caenorhabditis auriculariae</name>
    <dbReference type="NCBI Taxonomy" id="2777116"/>
    <lineage>
        <taxon>Eukaryota</taxon>
        <taxon>Metazoa</taxon>
        <taxon>Ecdysozoa</taxon>
        <taxon>Nematoda</taxon>
        <taxon>Chromadorea</taxon>
        <taxon>Rhabditida</taxon>
        <taxon>Rhabditina</taxon>
        <taxon>Rhabditomorpha</taxon>
        <taxon>Rhabditoidea</taxon>
        <taxon>Rhabditidae</taxon>
        <taxon>Peloderinae</taxon>
        <taxon>Caenorhabditis</taxon>
    </lineage>
</organism>
<evidence type="ECO:0000256" key="1">
    <source>
        <dbReference type="SAM" id="Phobius"/>
    </source>
</evidence>
<name>A0A8S1HZ20_9PELO</name>
<evidence type="ECO:0000313" key="2">
    <source>
        <dbReference type="EMBL" id="CAD6200172.1"/>
    </source>
</evidence>
<evidence type="ECO:0000313" key="3">
    <source>
        <dbReference type="Proteomes" id="UP000835052"/>
    </source>
</evidence>
<comment type="caution">
    <text evidence="2">The sequence shown here is derived from an EMBL/GenBank/DDBJ whole genome shotgun (WGS) entry which is preliminary data.</text>
</comment>
<feature type="transmembrane region" description="Helical" evidence="1">
    <location>
        <begin position="54"/>
        <end position="74"/>
    </location>
</feature>
<sequence>MMEISNLKSRKWTFFDWIAFYSNCTTTIVGIFLNIIFLILILRKSTRHLRPYSTVLLNVAVTELICSASCGFVIPRAIQKIFNF</sequence>
<dbReference type="Pfam" id="PF10317">
    <property type="entry name" value="7TM_GPCR_Srd"/>
    <property type="match status" value="1"/>
</dbReference>
<keyword evidence="3" id="KW-1185">Reference proteome</keyword>
<keyword evidence="1" id="KW-0812">Transmembrane</keyword>
<gene>
    <name evidence="2" type="ORF">CAUJ_LOCUS16070</name>
</gene>